<organism evidence="1">
    <name type="scientific">bioreactor metagenome</name>
    <dbReference type="NCBI Taxonomy" id="1076179"/>
    <lineage>
        <taxon>unclassified sequences</taxon>
        <taxon>metagenomes</taxon>
        <taxon>ecological metagenomes</taxon>
    </lineage>
</organism>
<dbReference type="AlphaFoldDB" id="A0A644WKC4"/>
<proteinExistence type="predicted"/>
<gene>
    <name evidence="1" type="ORF">SDC9_50304</name>
</gene>
<protein>
    <submittedName>
        <fullName evidence="1">Uncharacterized protein</fullName>
    </submittedName>
</protein>
<name>A0A644WKC4_9ZZZZ</name>
<accession>A0A644WKC4</accession>
<reference evidence="1" key="1">
    <citation type="submission" date="2019-08" db="EMBL/GenBank/DDBJ databases">
        <authorList>
            <person name="Kucharzyk K."/>
            <person name="Murdoch R.W."/>
            <person name="Higgins S."/>
            <person name="Loffler F."/>
        </authorList>
    </citation>
    <scope>NUCLEOTIDE SEQUENCE</scope>
</reference>
<comment type="caution">
    <text evidence="1">The sequence shown here is derived from an EMBL/GenBank/DDBJ whole genome shotgun (WGS) entry which is preliminary data.</text>
</comment>
<sequence length="85" mass="9805">MVTIESKKEQIGFRISPEYYRKIKELCQGDDTLFTSISDYMTSLVVADMTRREMSVDTLTSQLLEALESPVIRMKIREIIEGTQP</sequence>
<dbReference type="EMBL" id="VSSQ01001003">
    <property type="protein sequence ID" value="MPM04037.1"/>
    <property type="molecule type" value="Genomic_DNA"/>
</dbReference>
<evidence type="ECO:0000313" key="1">
    <source>
        <dbReference type="EMBL" id="MPM04037.1"/>
    </source>
</evidence>